<dbReference type="PANTHER" id="PTHR43475:SF1">
    <property type="entry name" value="METHYLTHIORIBOSE-1-PHOSPHATE ISOMERASE"/>
    <property type="match status" value="1"/>
</dbReference>
<name>X0Y3U4_9ZZZZ</name>
<dbReference type="AlphaFoldDB" id="X0Y3U4"/>
<dbReference type="EMBL" id="BARS01053316">
    <property type="protein sequence ID" value="GAG50584.1"/>
    <property type="molecule type" value="Genomic_DNA"/>
</dbReference>
<evidence type="ECO:0000313" key="2">
    <source>
        <dbReference type="EMBL" id="GAG50584.1"/>
    </source>
</evidence>
<gene>
    <name evidence="2" type="ORF">S01H1_79136</name>
</gene>
<proteinExistence type="predicted"/>
<dbReference type="SUPFAM" id="SSF100950">
    <property type="entry name" value="NagB/RpiA/CoA transferase-like"/>
    <property type="match status" value="1"/>
</dbReference>
<evidence type="ECO:0000256" key="1">
    <source>
        <dbReference type="ARBA" id="ARBA00023235"/>
    </source>
</evidence>
<dbReference type="PANTHER" id="PTHR43475">
    <property type="entry name" value="METHYLTHIORIBOSE-1-PHOSPHATE ISOMERASE"/>
    <property type="match status" value="1"/>
</dbReference>
<organism evidence="2">
    <name type="scientific">marine sediment metagenome</name>
    <dbReference type="NCBI Taxonomy" id="412755"/>
    <lineage>
        <taxon>unclassified sequences</taxon>
        <taxon>metagenomes</taxon>
        <taxon>ecological metagenomes</taxon>
    </lineage>
</organism>
<dbReference type="InterPro" id="IPR000649">
    <property type="entry name" value="IF-2B-related"/>
</dbReference>
<dbReference type="GO" id="GO:0019509">
    <property type="term" value="P:L-methionine salvage from methylthioadenosine"/>
    <property type="evidence" value="ECO:0007669"/>
    <property type="project" value="TreeGrafter"/>
</dbReference>
<dbReference type="FunFam" id="1.20.120.420:FF:000003">
    <property type="entry name" value="Methylthioribose-1-phosphate isomerase"/>
    <property type="match status" value="1"/>
</dbReference>
<protein>
    <recommendedName>
        <fullName evidence="3">S-methyl-5-thioribose-1-phosphate isomerase</fullName>
    </recommendedName>
</protein>
<comment type="caution">
    <text evidence="2">The sequence shown here is derived from an EMBL/GenBank/DDBJ whole genome shotgun (WGS) entry which is preliminary data.</text>
</comment>
<feature type="non-terminal residue" evidence="2">
    <location>
        <position position="185"/>
    </location>
</feature>
<dbReference type="GO" id="GO:0046523">
    <property type="term" value="F:S-methyl-5-thioribose-1-phosphate isomerase activity"/>
    <property type="evidence" value="ECO:0007669"/>
    <property type="project" value="TreeGrafter"/>
</dbReference>
<dbReference type="InterPro" id="IPR037171">
    <property type="entry name" value="NagB/RpiA_transferase-like"/>
</dbReference>
<evidence type="ECO:0008006" key="3">
    <source>
        <dbReference type="Google" id="ProtNLM"/>
    </source>
</evidence>
<reference evidence="2" key="1">
    <citation type="journal article" date="2014" name="Front. Microbiol.">
        <title>High frequency of phylogenetically diverse reductive dehalogenase-homologous genes in deep subseafloor sedimentary metagenomes.</title>
        <authorList>
            <person name="Kawai M."/>
            <person name="Futagami T."/>
            <person name="Toyoda A."/>
            <person name="Takaki Y."/>
            <person name="Nishi S."/>
            <person name="Hori S."/>
            <person name="Arai W."/>
            <person name="Tsubouchi T."/>
            <person name="Morono Y."/>
            <person name="Uchiyama I."/>
            <person name="Ito T."/>
            <person name="Fujiyama A."/>
            <person name="Inagaki F."/>
            <person name="Takami H."/>
        </authorList>
    </citation>
    <scope>NUCLEOTIDE SEQUENCE</scope>
    <source>
        <strain evidence="2">Expedition CK06-06</strain>
    </source>
</reference>
<dbReference type="InterPro" id="IPR027363">
    <property type="entry name" value="M1Pi_N"/>
</dbReference>
<accession>X0Y3U4</accession>
<dbReference type="Pfam" id="PF01008">
    <property type="entry name" value="IF-2B"/>
    <property type="match status" value="1"/>
</dbReference>
<sequence length="185" mass="20908">MPISTIEWKNNRVRIIDQTLLPHRFKFVHCDSARDMWRAIKTMKIRGAPALGVAAAFGVYLGVRNSDKNFYKDLDKTVKYLSTARPTARNLFWALERMKKTAHRYHSDPRGRNGRNCRNGNVAKIKDVLLEEAKKILEEDKKICRKMGKFGSKLIKTGDRVLTHCNAGGLATADYGTALGVLFAA</sequence>
<dbReference type="Gene3D" id="1.20.120.420">
    <property type="entry name" value="translation initiation factor eif-2b, domain 1"/>
    <property type="match status" value="1"/>
</dbReference>
<keyword evidence="1" id="KW-0413">Isomerase</keyword>